<evidence type="ECO:0000256" key="4">
    <source>
        <dbReference type="ARBA" id="ARBA00022703"/>
    </source>
</evidence>
<keyword evidence="10 12" id="KW-0175">Coiled coil</keyword>
<evidence type="ECO:0000256" key="6">
    <source>
        <dbReference type="ARBA" id="ARBA00022737"/>
    </source>
</evidence>
<dbReference type="InterPro" id="IPR049342">
    <property type="entry name" value="TRAF1-6_MATH_dom"/>
</dbReference>
<evidence type="ECO:0000256" key="5">
    <source>
        <dbReference type="ARBA" id="ARBA00022723"/>
    </source>
</evidence>
<evidence type="ECO:0000256" key="2">
    <source>
        <dbReference type="ARBA" id="ARBA00022490"/>
    </source>
</evidence>
<dbReference type="PROSITE" id="PS50144">
    <property type="entry name" value="MATH"/>
    <property type="match status" value="1"/>
</dbReference>
<feature type="zinc finger region" description="TRAF-type" evidence="11">
    <location>
        <begin position="173"/>
        <end position="217"/>
    </location>
</feature>
<keyword evidence="2" id="KW-0963">Cytoplasm</keyword>
<evidence type="ECO:0000256" key="12">
    <source>
        <dbReference type="SAM" id="Coils"/>
    </source>
</evidence>
<keyword evidence="8 11" id="KW-0862">Zinc</keyword>
<gene>
    <name evidence="16" type="ORF">DGYR_LOCUS10887</name>
</gene>
<dbReference type="PANTHER" id="PTHR10131:SF94">
    <property type="entry name" value="TNF RECEPTOR-ASSOCIATED FACTOR 4"/>
    <property type="match status" value="1"/>
</dbReference>
<sequence>MATSDAIATAPNSGYPASIIVNKEEYDSEKYACPVCNNFIKNAIQISCGHRYCENCIEYLKSNKQEHCKRCIDDGEPISEEISFRDAFPDKAFRREIGNIKSRCMNKPCSWVGRIKELESHQQACSYKIVICECGQHIQLNKYDDHRANECIKRKTICDLCKDEYIWENKQNHYDNDCPKMTVNCDLCGEKLMRDELSSHQDSLTGSCKRDLEPCKFNNGTTHRIFLKRKDMEKHLVDACHEHMNLLHDKLAAIDTNDNNVQAENPISTQSTTEYDKKINELTTEVIDIRESIDIILKDIGEIPEYTKATGDVVQSSNGSIEKNLLPVFCQEIERNDEEIRELKTTFRAFEKKIHDCEDDLSSWKKEVIMKDLIIKEQRLLIENLRNTSYDGTLIFKLDKFESKKRQAQMNKLTSYYSVPFYTSRTGYKMCIRVYPNGDGNGRGTHLSVFFVVMRGSFDALQRWPFNKKVTFILLDQTDRAEHVTDAFRPDPSSNSFKRPTTEMNIASGSPVFISQTILGQKKDQYLKDDCLFIKVVVDTSS</sequence>
<dbReference type="EMBL" id="CAJFCJ010000019">
    <property type="protein sequence ID" value="CAD5123181.1"/>
    <property type="molecule type" value="Genomic_DNA"/>
</dbReference>
<feature type="domain" description="MATH" evidence="14">
    <location>
        <begin position="391"/>
        <end position="538"/>
    </location>
</feature>
<feature type="domain" description="RING-type" evidence="13">
    <location>
        <begin position="33"/>
        <end position="71"/>
    </location>
</feature>
<dbReference type="FunFam" id="3.30.40.10:FF:000189">
    <property type="entry name" value="TNF receptor-associated factor"/>
    <property type="match status" value="1"/>
</dbReference>
<evidence type="ECO:0000256" key="9">
    <source>
        <dbReference type="ARBA" id="ARBA00022843"/>
    </source>
</evidence>
<evidence type="ECO:0000256" key="10">
    <source>
        <dbReference type="ARBA" id="ARBA00023054"/>
    </source>
</evidence>
<dbReference type="PANTHER" id="PTHR10131">
    <property type="entry name" value="TNF RECEPTOR ASSOCIATED FACTOR"/>
    <property type="match status" value="1"/>
</dbReference>
<dbReference type="PROSITE" id="PS00518">
    <property type="entry name" value="ZF_RING_1"/>
    <property type="match status" value="1"/>
</dbReference>
<dbReference type="PIRSF" id="PIRSF015614">
    <property type="entry name" value="TRAF"/>
    <property type="match status" value="1"/>
</dbReference>
<dbReference type="InterPro" id="IPR001293">
    <property type="entry name" value="Znf_TRAF"/>
</dbReference>
<keyword evidence="17" id="KW-1185">Reference proteome</keyword>
<comment type="subcellular location">
    <subcellularLocation>
        <location evidence="1">Cytoplasm</location>
    </subcellularLocation>
</comment>
<keyword evidence="4" id="KW-0053">Apoptosis</keyword>
<dbReference type="AlphaFoldDB" id="A0A7I8W3N8"/>
<dbReference type="GO" id="GO:0006915">
    <property type="term" value="P:apoptotic process"/>
    <property type="evidence" value="ECO:0007669"/>
    <property type="project" value="UniProtKB-KW"/>
</dbReference>
<dbReference type="FunFam" id="2.60.210.10:FF:000001">
    <property type="entry name" value="TNF receptor-associated factor"/>
    <property type="match status" value="1"/>
</dbReference>
<evidence type="ECO:0000256" key="11">
    <source>
        <dbReference type="PROSITE-ProRule" id="PRU00207"/>
    </source>
</evidence>
<dbReference type="InterPro" id="IPR018957">
    <property type="entry name" value="Znf_C3HC4_RING-type"/>
</dbReference>
<dbReference type="InterPro" id="IPR002083">
    <property type="entry name" value="MATH/TRAF_dom"/>
</dbReference>
<dbReference type="InterPro" id="IPR001841">
    <property type="entry name" value="Znf_RING"/>
</dbReference>
<accession>A0A7I8W3N8</accession>
<comment type="caution">
    <text evidence="16">The sequence shown here is derived from an EMBL/GenBank/DDBJ whole genome shotgun (WGS) entry which is preliminary data.</text>
</comment>
<keyword evidence="6" id="KW-0677">Repeat</keyword>
<dbReference type="PROSITE" id="PS50089">
    <property type="entry name" value="ZF_RING_2"/>
    <property type="match status" value="1"/>
</dbReference>
<dbReference type="SUPFAM" id="SSF49599">
    <property type="entry name" value="TRAF domain-like"/>
    <property type="match status" value="2"/>
</dbReference>
<dbReference type="InterPro" id="IPR017907">
    <property type="entry name" value="Znf_RING_CS"/>
</dbReference>
<dbReference type="GO" id="GO:0008270">
    <property type="term" value="F:zinc ion binding"/>
    <property type="evidence" value="ECO:0007669"/>
    <property type="project" value="UniProtKB-KW"/>
</dbReference>
<keyword evidence="7 11" id="KW-0863">Zinc-finger</keyword>
<dbReference type="SMART" id="SM00061">
    <property type="entry name" value="MATH"/>
    <property type="match status" value="1"/>
</dbReference>
<evidence type="ECO:0000256" key="7">
    <source>
        <dbReference type="ARBA" id="ARBA00022771"/>
    </source>
</evidence>
<evidence type="ECO:0000259" key="15">
    <source>
        <dbReference type="PROSITE" id="PS50145"/>
    </source>
</evidence>
<evidence type="ECO:0000256" key="8">
    <source>
        <dbReference type="ARBA" id="ARBA00022833"/>
    </source>
</evidence>
<feature type="coiled-coil region" evidence="12">
    <location>
        <begin position="333"/>
        <end position="360"/>
    </location>
</feature>
<keyword evidence="9" id="KW-0832">Ubl conjugation</keyword>
<dbReference type="InterPro" id="IPR008974">
    <property type="entry name" value="TRAF-like"/>
</dbReference>
<dbReference type="GO" id="GO:0043122">
    <property type="term" value="P:regulation of canonical NF-kappaB signal transduction"/>
    <property type="evidence" value="ECO:0007669"/>
    <property type="project" value="TreeGrafter"/>
</dbReference>
<evidence type="ECO:0000313" key="16">
    <source>
        <dbReference type="EMBL" id="CAD5123181.1"/>
    </source>
</evidence>
<dbReference type="PROSITE" id="PS50145">
    <property type="entry name" value="ZF_TRAF"/>
    <property type="match status" value="1"/>
</dbReference>
<name>A0A7I8W3N8_9ANNE</name>
<organism evidence="16 17">
    <name type="scientific">Dimorphilus gyrociliatus</name>
    <dbReference type="NCBI Taxonomy" id="2664684"/>
    <lineage>
        <taxon>Eukaryota</taxon>
        <taxon>Metazoa</taxon>
        <taxon>Spiralia</taxon>
        <taxon>Lophotrochozoa</taxon>
        <taxon>Annelida</taxon>
        <taxon>Polychaeta</taxon>
        <taxon>Polychaeta incertae sedis</taxon>
        <taxon>Dinophilidae</taxon>
        <taxon>Dimorphilus</taxon>
    </lineage>
</organism>
<keyword evidence="3" id="KW-1017">Isopeptide bond</keyword>
<dbReference type="Gene3D" id="3.30.40.10">
    <property type="entry name" value="Zinc/RING finger domain, C3HC4 (zinc finger)"/>
    <property type="match status" value="3"/>
</dbReference>
<dbReference type="OrthoDB" id="6499288at2759"/>
<dbReference type="Pfam" id="PF00097">
    <property type="entry name" value="zf-C3HC4"/>
    <property type="match status" value="1"/>
</dbReference>
<evidence type="ECO:0000259" key="14">
    <source>
        <dbReference type="PROSITE" id="PS50144"/>
    </source>
</evidence>
<keyword evidence="5 11" id="KW-0479">Metal-binding</keyword>
<dbReference type="SMART" id="SM00184">
    <property type="entry name" value="RING"/>
    <property type="match status" value="1"/>
</dbReference>
<dbReference type="Gene3D" id="2.60.210.10">
    <property type="entry name" value="Apoptosis, Tumor Necrosis Factor Receptor Associated Protein 2, Chain A"/>
    <property type="match status" value="1"/>
</dbReference>
<dbReference type="InterPro" id="IPR012227">
    <property type="entry name" value="TNF_rcpt-assoc_TRAF_met"/>
</dbReference>
<dbReference type="GO" id="GO:0007165">
    <property type="term" value="P:signal transduction"/>
    <property type="evidence" value="ECO:0007669"/>
    <property type="project" value="InterPro"/>
</dbReference>
<evidence type="ECO:0000313" key="17">
    <source>
        <dbReference type="Proteomes" id="UP000549394"/>
    </source>
</evidence>
<dbReference type="GO" id="GO:0042981">
    <property type="term" value="P:regulation of apoptotic process"/>
    <property type="evidence" value="ECO:0007669"/>
    <property type="project" value="InterPro"/>
</dbReference>
<dbReference type="GO" id="GO:0005737">
    <property type="term" value="C:cytoplasm"/>
    <property type="evidence" value="ECO:0007669"/>
    <property type="project" value="UniProtKB-SubCell"/>
</dbReference>
<evidence type="ECO:0000259" key="13">
    <source>
        <dbReference type="PROSITE" id="PS50089"/>
    </source>
</evidence>
<evidence type="ECO:0000256" key="3">
    <source>
        <dbReference type="ARBA" id="ARBA00022499"/>
    </source>
</evidence>
<dbReference type="Proteomes" id="UP000549394">
    <property type="component" value="Unassembled WGS sequence"/>
</dbReference>
<feature type="domain" description="TRAF-type" evidence="15">
    <location>
        <begin position="173"/>
        <end position="217"/>
    </location>
</feature>
<dbReference type="Pfam" id="PF21355">
    <property type="entry name" value="TRAF-mep_MATH"/>
    <property type="match status" value="1"/>
</dbReference>
<dbReference type="InterPro" id="IPR013083">
    <property type="entry name" value="Znf_RING/FYVE/PHD"/>
</dbReference>
<reference evidence="16 17" key="1">
    <citation type="submission" date="2020-08" db="EMBL/GenBank/DDBJ databases">
        <authorList>
            <person name="Hejnol A."/>
        </authorList>
    </citation>
    <scope>NUCLEOTIDE SEQUENCE [LARGE SCALE GENOMIC DNA]</scope>
</reference>
<proteinExistence type="predicted"/>
<protein>
    <submittedName>
        <fullName evidence="16">DgyrCDS11548</fullName>
    </submittedName>
</protein>
<evidence type="ECO:0000256" key="1">
    <source>
        <dbReference type="ARBA" id="ARBA00004496"/>
    </source>
</evidence>
<dbReference type="SUPFAM" id="SSF57850">
    <property type="entry name" value="RING/U-box"/>
    <property type="match status" value="1"/>
</dbReference>